<feature type="compositionally biased region" description="Polar residues" evidence="1">
    <location>
        <begin position="10"/>
        <end position="21"/>
    </location>
</feature>
<feature type="region of interest" description="Disordered" evidence="1">
    <location>
        <begin position="1"/>
        <end position="27"/>
    </location>
</feature>
<gene>
    <name evidence="2" type="ORF">ZHD862_LOCUS38962</name>
</gene>
<evidence type="ECO:0000313" key="3">
    <source>
        <dbReference type="Proteomes" id="UP000663864"/>
    </source>
</evidence>
<accession>A0A815VNM5</accession>
<comment type="caution">
    <text evidence="2">The sequence shown here is derived from an EMBL/GenBank/DDBJ whole genome shotgun (WGS) entry which is preliminary data.</text>
</comment>
<evidence type="ECO:0000256" key="1">
    <source>
        <dbReference type="SAM" id="MobiDB-lite"/>
    </source>
</evidence>
<sequence>PDTSCKGDDNNTNAKRLTTDTSAHHGD</sequence>
<feature type="non-terminal residue" evidence="2">
    <location>
        <position position="1"/>
    </location>
</feature>
<evidence type="ECO:0000313" key="2">
    <source>
        <dbReference type="EMBL" id="CAF1537550.1"/>
    </source>
</evidence>
<name>A0A815VNM5_9BILA</name>
<reference evidence="2" key="1">
    <citation type="submission" date="2021-02" db="EMBL/GenBank/DDBJ databases">
        <authorList>
            <person name="Nowell W R."/>
        </authorList>
    </citation>
    <scope>NUCLEOTIDE SEQUENCE</scope>
</reference>
<protein>
    <submittedName>
        <fullName evidence="2">Uncharacterized protein</fullName>
    </submittedName>
</protein>
<dbReference type="EMBL" id="CAJNOT010012341">
    <property type="protein sequence ID" value="CAF1537550.1"/>
    <property type="molecule type" value="Genomic_DNA"/>
</dbReference>
<dbReference type="Proteomes" id="UP000663864">
    <property type="component" value="Unassembled WGS sequence"/>
</dbReference>
<organism evidence="2 3">
    <name type="scientific">Rotaria sordida</name>
    <dbReference type="NCBI Taxonomy" id="392033"/>
    <lineage>
        <taxon>Eukaryota</taxon>
        <taxon>Metazoa</taxon>
        <taxon>Spiralia</taxon>
        <taxon>Gnathifera</taxon>
        <taxon>Rotifera</taxon>
        <taxon>Eurotatoria</taxon>
        <taxon>Bdelloidea</taxon>
        <taxon>Philodinida</taxon>
        <taxon>Philodinidae</taxon>
        <taxon>Rotaria</taxon>
    </lineage>
</organism>
<dbReference type="AlphaFoldDB" id="A0A815VNM5"/>
<proteinExistence type="predicted"/>